<keyword evidence="4" id="KW-1185">Reference proteome</keyword>
<evidence type="ECO:0000313" key="4">
    <source>
        <dbReference type="Proteomes" id="UP000642070"/>
    </source>
</evidence>
<feature type="chain" id="PRO_5036792852" evidence="2">
    <location>
        <begin position="26"/>
        <end position="365"/>
    </location>
</feature>
<evidence type="ECO:0000256" key="2">
    <source>
        <dbReference type="SAM" id="SignalP"/>
    </source>
</evidence>
<proteinExistence type="predicted"/>
<dbReference type="EMBL" id="BMPI01000055">
    <property type="protein sequence ID" value="GGM67360.1"/>
    <property type="molecule type" value="Genomic_DNA"/>
</dbReference>
<dbReference type="RefSeq" id="WP_190255396.1">
    <property type="nucleotide sequence ID" value="NZ_BMPI01000055.1"/>
</dbReference>
<dbReference type="PANTHER" id="PTHR30006">
    <property type="entry name" value="THIAMINE-BINDING PERIPLASMIC PROTEIN-RELATED"/>
    <property type="match status" value="1"/>
</dbReference>
<sequence>MRLSSLTACLAASLALATAGCGASATPGDAAGDPDALGGIAVQRQLDDLYADAKKAGETQVVVYGPGQEFYEPAYRVFMRRYPAIKVVSESIFGEKLNTRLDQEFASGKHVGSVQTHGGSGTAAAVKAGRCEGYQPFTAGYLTPDQVGPGNTYHAFVHFGVGIEYNSDKLTADQAPKGWQELADPKWKGRLAAVDPAIVGATALMISNLMTEQKLDEAWVRGTLANKPLIVDTAALAEQAVARGERDVMLVNNTGVFTTSKKKNLPVAFVFPTAEGARLDTMYACLLKGGPNPNATKLFTNWLFTAEAQAELAKTGVFGTRPGTAAPPGFPTLDAIKDKIIPQIPVDQQGPEAQKTVGLIKQIQG</sequence>
<reference evidence="3" key="1">
    <citation type="journal article" date="2014" name="Int. J. Syst. Evol. Microbiol.">
        <title>Complete genome sequence of Corynebacterium casei LMG S-19264T (=DSM 44701T), isolated from a smear-ripened cheese.</title>
        <authorList>
            <consortium name="US DOE Joint Genome Institute (JGI-PGF)"/>
            <person name="Walter F."/>
            <person name="Albersmeier A."/>
            <person name="Kalinowski J."/>
            <person name="Ruckert C."/>
        </authorList>
    </citation>
    <scope>NUCLEOTIDE SEQUENCE</scope>
    <source>
        <strain evidence="3">JCM 19831</strain>
    </source>
</reference>
<dbReference type="Pfam" id="PF13416">
    <property type="entry name" value="SBP_bac_8"/>
    <property type="match status" value="1"/>
</dbReference>
<protein>
    <submittedName>
        <fullName evidence="3">Iron ABC transporter substrate-binding protein</fullName>
    </submittedName>
</protein>
<name>A0A917U961_9ACTN</name>
<feature type="signal peptide" evidence="2">
    <location>
        <begin position="1"/>
        <end position="25"/>
    </location>
</feature>
<dbReference type="PROSITE" id="PS51257">
    <property type="entry name" value="PROKAR_LIPOPROTEIN"/>
    <property type="match status" value="1"/>
</dbReference>
<keyword evidence="1 2" id="KW-0732">Signal</keyword>
<dbReference type="SUPFAM" id="SSF53850">
    <property type="entry name" value="Periplasmic binding protein-like II"/>
    <property type="match status" value="1"/>
</dbReference>
<dbReference type="AlphaFoldDB" id="A0A917U961"/>
<dbReference type="Gene3D" id="3.40.190.10">
    <property type="entry name" value="Periplasmic binding protein-like II"/>
    <property type="match status" value="2"/>
</dbReference>
<evidence type="ECO:0000256" key="1">
    <source>
        <dbReference type="ARBA" id="ARBA00022729"/>
    </source>
</evidence>
<accession>A0A917U961</accession>
<comment type="caution">
    <text evidence="3">The sequence shown here is derived from an EMBL/GenBank/DDBJ whole genome shotgun (WGS) entry which is preliminary data.</text>
</comment>
<reference evidence="3" key="2">
    <citation type="submission" date="2020-09" db="EMBL/GenBank/DDBJ databases">
        <authorList>
            <person name="Sun Q."/>
            <person name="Ohkuma M."/>
        </authorList>
    </citation>
    <scope>NUCLEOTIDE SEQUENCE</scope>
    <source>
        <strain evidence="3">JCM 19831</strain>
    </source>
</reference>
<dbReference type="InterPro" id="IPR006059">
    <property type="entry name" value="SBP"/>
</dbReference>
<gene>
    <name evidence="3" type="primary">afuA</name>
    <name evidence="3" type="ORF">GCM10007977_081400</name>
</gene>
<evidence type="ECO:0000313" key="3">
    <source>
        <dbReference type="EMBL" id="GGM67360.1"/>
    </source>
</evidence>
<organism evidence="3 4">
    <name type="scientific">Dactylosporangium sucinum</name>
    <dbReference type="NCBI Taxonomy" id="1424081"/>
    <lineage>
        <taxon>Bacteria</taxon>
        <taxon>Bacillati</taxon>
        <taxon>Actinomycetota</taxon>
        <taxon>Actinomycetes</taxon>
        <taxon>Micromonosporales</taxon>
        <taxon>Micromonosporaceae</taxon>
        <taxon>Dactylosporangium</taxon>
    </lineage>
</organism>
<dbReference type="PANTHER" id="PTHR30006:SF24">
    <property type="entry name" value="SLL0237 PROTEIN"/>
    <property type="match status" value="1"/>
</dbReference>
<dbReference type="Proteomes" id="UP000642070">
    <property type="component" value="Unassembled WGS sequence"/>
</dbReference>